<sequence length="164" mass="18129">MKEVPVSPTRKYESTPATLVKYAICLRASIHKHVGYPDRSSGVDLAAFIKVERSAASTSFDLFAKYAEATVRSCLVARVETTWHGDQSILSARVIFAVAYNSRNDGTPRPPHDLGALTKSVDVSTGSWKQRFTSLRIARSYSPADCLMLWNFAIVSWNVNRGST</sequence>
<dbReference type="OrthoDB" id="5934293at2759"/>
<proteinExistence type="predicted"/>
<comment type="caution">
    <text evidence="3">The sequence shown here is derived from an EMBL/GenBank/DDBJ whole genome shotgun (WGS) entry which is preliminary data.</text>
</comment>
<evidence type="ECO:0000313" key="1">
    <source>
        <dbReference type="EMBL" id="KRZ00648.1"/>
    </source>
</evidence>
<name>A0A0V1GRE8_9BILA</name>
<keyword evidence="5" id="KW-1185">Reference proteome</keyword>
<evidence type="ECO:0000313" key="3">
    <source>
        <dbReference type="EMBL" id="KRZ00736.1"/>
    </source>
</evidence>
<organism evidence="3 5">
    <name type="scientific">Trichinella zimbabwensis</name>
    <dbReference type="NCBI Taxonomy" id="268475"/>
    <lineage>
        <taxon>Eukaryota</taxon>
        <taxon>Metazoa</taxon>
        <taxon>Ecdysozoa</taxon>
        <taxon>Nematoda</taxon>
        <taxon>Enoplea</taxon>
        <taxon>Dorylaimia</taxon>
        <taxon>Trichinellida</taxon>
        <taxon>Trichinellidae</taxon>
        <taxon>Trichinella</taxon>
    </lineage>
</organism>
<dbReference type="EMBL" id="JYDP01000407">
    <property type="protein sequence ID" value="KRZ00722.1"/>
    <property type="molecule type" value="Genomic_DNA"/>
</dbReference>
<evidence type="ECO:0000313" key="5">
    <source>
        <dbReference type="Proteomes" id="UP000055024"/>
    </source>
</evidence>
<dbReference type="Proteomes" id="UP000055024">
    <property type="component" value="Unassembled WGS sequence"/>
</dbReference>
<evidence type="ECO:0000313" key="4">
    <source>
        <dbReference type="EMBL" id="KRZ01322.1"/>
    </source>
</evidence>
<reference evidence="3 5" key="1">
    <citation type="submission" date="2015-01" db="EMBL/GenBank/DDBJ databases">
        <title>Evolution of Trichinella species and genotypes.</title>
        <authorList>
            <person name="Korhonen P.K."/>
            <person name="Edoardo P."/>
            <person name="Giuseppe L.R."/>
            <person name="Gasser R.B."/>
        </authorList>
    </citation>
    <scope>NUCLEOTIDE SEQUENCE [LARGE SCALE GENOMIC DNA]</scope>
    <source>
        <strain evidence="3">ISS1029</strain>
    </source>
</reference>
<dbReference type="EMBL" id="JYDP01000428">
    <property type="protein sequence ID" value="KRZ00648.1"/>
    <property type="molecule type" value="Genomic_DNA"/>
</dbReference>
<gene>
    <name evidence="2" type="ORF">T11_13649</name>
    <name evidence="1" type="ORF">T11_17146</name>
    <name evidence="3" type="ORF">T11_2563</name>
    <name evidence="4" type="ORF">T11_6285</name>
</gene>
<dbReference type="EMBL" id="JYDP01000302">
    <property type="protein sequence ID" value="KRZ01322.1"/>
    <property type="molecule type" value="Genomic_DNA"/>
</dbReference>
<dbReference type="AlphaFoldDB" id="A0A0V1GRE8"/>
<accession>A0A0V1GRE8</accession>
<protein>
    <submittedName>
        <fullName evidence="3">Uncharacterized protein</fullName>
    </submittedName>
</protein>
<dbReference type="EMBL" id="JYDP01000406">
    <property type="protein sequence ID" value="KRZ00736.1"/>
    <property type="molecule type" value="Genomic_DNA"/>
</dbReference>
<evidence type="ECO:0000313" key="2">
    <source>
        <dbReference type="EMBL" id="KRZ00722.1"/>
    </source>
</evidence>